<name>A0ACC2NT46_9HYME</name>
<gene>
    <name evidence="1" type="ORF">QAD02_005514</name>
</gene>
<dbReference type="EMBL" id="CM056743">
    <property type="protein sequence ID" value="KAJ8674252.1"/>
    <property type="molecule type" value="Genomic_DNA"/>
</dbReference>
<evidence type="ECO:0000313" key="2">
    <source>
        <dbReference type="Proteomes" id="UP001239111"/>
    </source>
</evidence>
<sequence>MPRAVRDSTDDEVEPKPAARRTRASSAATPSSSVTDSPAKRSTRSVKHLATIDSSPEGADENSSQPELRKTRSRAGTLDKTATLSTRSLRPRKRSVSSDRSQSVEMESETTQRRLTRKAASAAPGTPTKPNLRTRSVRAGSEAKSTPPPTQARRVTRASSVDPVGKNEESASTPVKRRTRASMVPAVPTLAEEQQAIKKAARSLNNTVIEIDDSDASTSTSSKHDSRRRTSKLVKENLDVIMVEEPLNDSQKPLLDSSRKNEETCHISPSKPHEIDEKSSISSLNCTDSAVGSSAIVGDSNLMKDNCSVIDGSSTHPENSIMKEKSIESLSSVDQPKAHANFKKFGCDEIQVIPRSLPDSSNCSKLPVLDHNEMVENPLKNGSLEPVLVSDEMKVGEKMMDEKLKNVDNINPEVVKSNNDCNNFDVLMKGKTAVVLLKDVIKEASEIALENCKKADISKLLDNSCEEFKPQNQLPFNSANVSDDSGNESPTIVVADDEDDDECHDNSKRDELAEDIGPMNSTMPIDAHNQMMEESSSLTNKELSGMLMIANHVAVDSVEKSLSTKDNTTRNEVENFLLSDSNGMNASVEIGSQDVAASNKVTNSDHKIVVDHSTTSNIPEKSNEIEASGLIDQSNTVDQIPSVESMDIDSTFSIKHLEPMDVDLPYSKNDEKNCPNNSNVTEIDTNQNNSQATESGKDTIFSAVPDTDGEDVSSFDPKKQSIVTNDKAHSPKKSAEKKIESGKEKMRAVTGNTDSEDNFDDLFQDIPAEEWTVDKPNDSANRSRSSQNEADIESTVSIHKDDGSLDESHIEDPDKTKNTRLSLEKREVNESLEQTASVGDDRSDESPEKTTQSPEKQRRFSKELKVRMSSDVNSFGTKGSERKNSESNEESCKTKKRQSLRNSPNKLAAEEEKTDHLSDSLSSKSVSKHRKKLVRGQNVGDSSNKSVEVDTECTGEKSNMPSTDASLNASLKSVDDRPRSSLSNLNSDFSLRLAPTESLSNSPRKSLTDDKMNNSRTHDKDQPELIKSDVNDEQNDSALKKTRKSGDFANKSSHSLLASDVNRKSTTKMSTSLNDSKKSIRNSLSKEMIESSSENEDDTNNKENEKSLNRSSKIDDSYKKRLSLPTESKKKTPSKSESSNTTLHKSVNKSVDLSHIVDEDSSNDENDSDNENVKSNVSNANKSFNKSRKSIDSLKVSVDSVQEINDTANSDVSPKKQKIPADQIESSKSVRRSIEAMKNTNPRKHDFSTIAEVGSSSDEYELPNFLNKDTSGDEGESEDSKDEDDDESKSIDSDTAKELNLAGKDITKYSDDDVPGDDCRASEEEVSDSEDDGSDLEDFVVPDGEEEDSDSDDEEGEYGELNFSSGSDADEVIAAIKAAGPKFLNESKTLRNKSLNESKSTDNKNLEVAEILANVSQDSSSGSDDENVPNVADKIPLKNKSLDRSKDVSKNRNLADSKSNVEIAQNSSVESEDDTTKDVLNQSNAKNKSMNNSKSLKNKKSKISNSMSQSLNISGTNKVANVSLLQKSNAASSDDSEEESRGKNVVLKSEKNTSLTQNKNNTSLGSTVMQGPFTVDLPSSYETSSDESDEAATRHGARSKNPSLKVEPPSSESESEAENGEDSCQVIVAKAGNESHILSTKGKKLIECSTPKPGVTKKGDFPKTSESFIEKPSTVAADKSNTSTRKSEGTINLSDTKIMSKSILGSSKTHDNSVKFKETAEIVTPEAEPLDNRKPWKLVPLNQTAYPSSAETPDTRFLKKAKLNESYPILESMKSNEFDEVIKSTKKEGKKNKSLPAQSSQEAHDDEAPPSSKKSKKRKMKDLSMKSDADKQEIAHLDDSESKNGLEPLVHVKSEKKSKKSKKQPAPSANLSDDEAPESVGFNEARRLALESMQQLREGLNAQKQGRKKKQSEHAERMLKEKLDAEERRMSMKRLPDDLLYQLGDTPFEDRRPIKRQKLTITKEKKQLSLIPSFSMFTPNTMVPPNLRVDNAFRPLLSQAGSTTQFGVFNLSKVKKIVKKSERAVQFRDKFLSRNPRQPMSAYNAYLLKQKAKGGL</sequence>
<dbReference type="Proteomes" id="UP001239111">
    <property type="component" value="Chromosome 3"/>
</dbReference>
<accession>A0ACC2NT46</accession>
<proteinExistence type="predicted"/>
<evidence type="ECO:0000313" key="1">
    <source>
        <dbReference type="EMBL" id="KAJ8674252.1"/>
    </source>
</evidence>
<reference evidence="1" key="1">
    <citation type="submission" date="2023-04" db="EMBL/GenBank/DDBJ databases">
        <title>A chromosome-level genome assembly of the parasitoid wasp Eretmocerus hayati.</title>
        <authorList>
            <person name="Zhong Y."/>
            <person name="Liu S."/>
            <person name="Liu Y."/>
        </authorList>
    </citation>
    <scope>NUCLEOTIDE SEQUENCE</scope>
    <source>
        <strain evidence="1">ZJU_SS_LIU_2023</strain>
    </source>
</reference>
<organism evidence="1 2">
    <name type="scientific">Eretmocerus hayati</name>
    <dbReference type="NCBI Taxonomy" id="131215"/>
    <lineage>
        <taxon>Eukaryota</taxon>
        <taxon>Metazoa</taxon>
        <taxon>Ecdysozoa</taxon>
        <taxon>Arthropoda</taxon>
        <taxon>Hexapoda</taxon>
        <taxon>Insecta</taxon>
        <taxon>Pterygota</taxon>
        <taxon>Neoptera</taxon>
        <taxon>Endopterygota</taxon>
        <taxon>Hymenoptera</taxon>
        <taxon>Apocrita</taxon>
        <taxon>Proctotrupomorpha</taxon>
        <taxon>Chalcidoidea</taxon>
        <taxon>Aphelinidae</taxon>
        <taxon>Aphelininae</taxon>
        <taxon>Eretmocerus</taxon>
    </lineage>
</organism>
<comment type="caution">
    <text evidence="1">The sequence shown here is derived from an EMBL/GenBank/DDBJ whole genome shotgun (WGS) entry which is preliminary data.</text>
</comment>
<protein>
    <submittedName>
        <fullName evidence="1">Uncharacterized protein</fullName>
    </submittedName>
</protein>
<keyword evidence="2" id="KW-1185">Reference proteome</keyword>